<dbReference type="InterPro" id="IPR011990">
    <property type="entry name" value="TPR-like_helical_dom_sf"/>
</dbReference>
<dbReference type="InterPro" id="IPR012944">
    <property type="entry name" value="SusD_RagB_dom"/>
</dbReference>
<keyword evidence="3" id="KW-0732">Signal</keyword>
<evidence type="ECO:0000313" key="8">
    <source>
        <dbReference type="Proteomes" id="UP001202248"/>
    </source>
</evidence>
<sequence length="192" mass="22010">MGIKKYVNPLDADFRSTPEGAYNVPKTEPAIRYAEVLLIYAEALNELTGAHNVPSYDGSGSISVSRDVNEMSKAISQIRIRGGVPDYENTVYASKDLLRKSIKRERQIELLGENHRYFDLRRWKDAPVEEATPVTGCNMDMTENQREIFHTPVIIASLPTIFVKKMYLWPIPHEELRRNVRLTQNPGWTTPY</sequence>
<comment type="similarity">
    <text evidence="2">Belongs to the SusD family.</text>
</comment>
<proteinExistence type="inferred from homology"/>
<keyword evidence="4" id="KW-0472">Membrane</keyword>
<protein>
    <submittedName>
        <fullName evidence="7">RagB/SusD family nutrient uptake outer membrane protein</fullName>
    </submittedName>
</protein>
<dbReference type="EMBL" id="JAKWBL010000003">
    <property type="protein sequence ID" value="MCH5599061.1"/>
    <property type="molecule type" value="Genomic_DNA"/>
</dbReference>
<keyword evidence="5" id="KW-0998">Cell outer membrane</keyword>
<reference evidence="7 8" key="1">
    <citation type="submission" date="2022-02" db="EMBL/GenBank/DDBJ databases">
        <authorList>
            <person name="Min J."/>
        </authorList>
    </citation>
    <scope>NUCLEOTIDE SEQUENCE [LARGE SCALE GENOMIC DNA]</scope>
    <source>
        <strain evidence="7 8">GR10-1</strain>
    </source>
</reference>
<name>A0ABS9SL98_9BACT</name>
<comment type="caution">
    <text evidence="7">The sequence shown here is derived from an EMBL/GenBank/DDBJ whole genome shotgun (WGS) entry which is preliminary data.</text>
</comment>
<organism evidence="7 8">
    <name type="scientific">Niabella ginsengisoli</name>
    <dbReference type="NCBI Taxonomy" id="522298"/>
    <lineage>
        <taxon>Bacteria</taxon>
        <taxon>Pseudomonadati</taxon>
        <taxon>Bacteroidota</taxon>
        <taxon>Chitinophagia</taxon>
        <taxon>Chitinophagales</taxon>
        <taxon>Chitinophagaceae</taxon>
        <taxon>Niabella</taxon>
    </lineage>
</organism>
<dbReference type="Proteomes" id="UP001202248">
    <property type="component" value="Unassembled WGS sequence"/>
</dbReference>
<dbReference type="SUPFAM" id="SSF48452">
    <property type="entry name" value="TPR-like"/>
    <property type="match status" value="1"/>
</dbReference>
<dbReference type="Pfam" id="PF07980">
    <property type="entry name" value="SusD_RagB"/>
    <property type="match status" value="1"/>
</dbReference>
<evidence type="ECO:0000313" key="7">
    <source>
        <dbReference type="EMBL" id="MCH5599061.1"/>
    </source>
</evidence>
<gene>
    <name evidence="7" type="ORF">MKP09_14675</name>
</gene>
<evidence type="ECO:0000256" key="1">
    <source>
        <dbReference type="ARBA" id="ARBA00004442"/>
    </source>
</evidence>
<keyword evidence="8" id="KW-1185">Reference proteome</keyword>
<evidence type="ECO:0000259" key="6">
    <source>
        <dbReference type="Pfam" id="PF07980"/>
    </source>
</evidence>
<feature type="domain" description="RagB/SusD" evidence="6">
    <location>
        <begin position="3"/>
        <end position="188"/>
    </location>
</feature>
<dbReference type="Gene3D" id="1.25.40.390">
    <property type="match status" value="1"/>
</dbReference>
<comment type="subcellular location">
    <subcellularLocation>
        <location evidence="1">Cell outer membrane</location>
    </subcellularLocation>
</comment>
<accession>A0ABS9SL98</accession>
<evidence type="ECO:0000256" key="5">
    <source>
        <dbReference type="ARBA" id="ARBA00023237"/>
    </source>
</evidence>
<evidence type="ECO:0000256" key="2">
    <source>
        <dbReference type="ARBA" id="ARBA00006275"/>
    </source>
</evidence>
<evidence type="ECO:0000256" key="4">
    <source>
        <dbReference type="ARBA" id="ARBA00023136"/>
    </source>
</evidence>
<evidence type="ECO:0000256" key="3">
    <source>
        <dbReference type="ARBA" id="ARBA00022729"/>
    </source>
</evidence>